<accession>A0A9W9P525</accession>
<dbReference type="Proteomes" id="UP001147733">
    <property type="component" value="Unassembled WGS sequence"/>
</dbReference>
<reference evidence="1" key="1">
    <citation type="submission" date="2022-11" db="EMBL/GenBank/DDBJ databases">
        <authorList>
            <person name="Petersen C."/>
        </authorList>
    </citation>
    <scope>NUCLEOTIDE SEQUENCE</scope>
    <source>
        <strain evidence="1">IBT 23319</strain>
    </source>
</reference>
<dbReference type="AlphaFoldDB" id="A0A9W9P525"/>
<dbReference type="RefSeq" id="XP_056502921.1">
    <property type="nucleotide sequence ID" value="XM_056643509.1"/>
</dbReference>
<comment type="caution">
    <text evidence="1">The sequence shown here is derived from an EMBL/GenBank/DDBJ whole genome shotgun (WGS) entry which is preliminary data.</text>
</comment>
<name>A0A9W9P525_PENCI</name>
<evidence type="ECO:0000313" key="1">
    <source>
        <dbReference type="EMBL" id="KAJ5235421.1"/>
    </source>
</evidence>
<evidence type="ECO:0000313" key="2">
    <source>
        <dbReference type="Proteomes" id="UP001147733"/>
    </source>
</evidence>
<proteinExistence type="predicted"/>
<gene>
    <name evidence="1" type="ORF">N7469_004589</name>
</gene>
<protein>
    <submittedName>
        <fullName evidence="1">Uncharacterized protein</fullName>
    </submittedName>
</protein>
<reference evidence="1" key="2">
    <citation type="journal article" date="2023" name="IMA Fungus">
        <title>Comparative genomic study of the Penicillium genus elucidates a diverse pangenome and 15 lateral gene transfer events.</title>
        <authorList>
            <person name="Petersen C."/>
            <person name="Sorensen T."/>
            <person name="Nielsen M.R."/>
            <person name="Sondergaard T.E."/>
            <person name="Sorensen J.L."/>
            <person name="Fitzpatrick D.A."/>
            <person name="Frisvad J.C."/>
            <person name="Nielsen K.L."/>
        </authorList>
    </citation>
    <scope>NUCLEOTIDE SEQUENCE</scope>
    <source>
        <strain evidence="1">IBT 23319</strain>
    </source>
</reference>
<organism evidence="1 2">
    <name type="scientific">Penicillium citrinum</name>
    <dbReference type="NCBI Taxonomy" id="5077"/>
    <lineage>
        <taxon>Eukaryota</taxon>
        <taxon>Fungi</taxon>
        <taxon>Dikarya</taxon>
        <taxon>Ascomycota</taxon>
        <taxon>Pezizomycotina</taxon>
        <taxon>Eurotiomycetes</taxon>
        <taxon>Eurotiomycetidae</taxon>
        <taxon>Eurotiales</taxon>
        <taxon>Aspergillaceae</taxon>
        <taxon>Penicillium</taxon>
    </lineage>
</organism>
<dbReference type="Gene3D" id="1.10.10.60">
    <property type="entry name" value="Homeodomain-like"/>
    <property type="match status" value="1"/>
</dbReference>
<dbReference type="GeneID" id="81382676"/>
<dbReference type="EMBL" id="JAPQKT010000003">
    <property type="protein sequence ID" value="KAJ5235421.1"/>
    <property type="molecule type" value="Genomic_DNA"/>
</dbReference>
<sequence>MDNLPWALVDEEPETLISELGLSYYPLHSPTEEEAMSQCRPSSVMAGNGCGSSVQSGLVAVPSLRAHVHEAYQAQLAPFHDDLFHAVLPSQVSSYHTHKPTRQNTIRRRRKIDTTERAAIRAYYLEHREFKQQQIADIFGCDRSTISKILREENHSQISHQSPAIDCLNRDHSSEPALAKPEAGMRLRDHYHAPGEIALRPFEDSNASSREANINPKKEDARRALEIALKGLELHVGLNEKVVANVAVLVNIIKAKNMI</sequence>
<dbReference type="OrthoDB" id="9909311at2759"/>
<keyword evidence="2" id="KW-1185">Reference proteome</keyword>